<evidence type="ECO:0000313" key="5">
    <source>
        <dbReference type="EMBL" id="PJF16538.1"/>
    </source>
</evidence>
<dbReference type="PANTHER" id="PTHR12072:SF5">
    <property type="entry name" value="CWF19-LIKE PROTEIN 2"/>
    <property type="match status" value="1"/>
</dbReference>
<dbReference type="InterPro" id="IPR006767">
    <property type="entry name" value="Cwf19-like_C_dom-2"/>
</dbReference>
<gene>
    <name evidence="5" type="ORF">PSACC_03648</name>
</gene>
<dbReference type="InterPro" id="IPR006768">
    <property type="entry name" value="Cwf19-like_C_dom-1"/>
</dbReference>
<dbReference type="Proteomes" id="UP000240830">
    <property type="component" value="Unassembled WGS sequence"/>
</dbReference>
<comment type="similarity">
    <text evidence="1">Belongs to the CWF19 family.</text>
</comment>
<dbReference type="GO" id="GO:0000398">
    <property type="term" value="P:mRNA splicing, via spliceosome"/>
    <property type="evidence" value="ECO:0007669"/>
    <property type="project" value="TreeGrafter"/>
</dbReference>
<evidence type="ECO:0000259" key="4">
    <source>
        <dbReference type="Pfam" id="PF04677"/>
    </source>
</evidence>
<comment type="caution">
    <text evidence="5">The sequence shown here is derived from an EMBL/GenBank/DDBJ whole genome shotgun (WGS) entry which is preliminary data.</text>
</comment>
<organism evidence="5 6">
    <name type="scientific">Paramicrosporidium saccamoebae</name>
    <dbReference type="NCBI Taxonomy" id="1246581"/>
    <lineage>
        <taxon>Eukaryota</taxon>
        <taxon>Fungi</taxon>
        <taxon>Fungi incertae sedis</taxon>
        <taxon>Cryptomycota</taxon>
        <taxon>Cryptomycota incertae sedis</taxon>
        <taxon>Paramicrosporidium</taxon>
    </lineage>
</organism>
<feature type="domain" description="Cwf19-like protein C-terminal" evidence="3">
    <location>
        <begin position="314"/>
        <end position="402"/>
    </location>
</feature>
<dbReference type="GO" id="GO:0071014">
    <property type="term" value="C:post-mRNA release spliceosomal complex"/>
    <property type="evidence" value="ECO:0007669"/>
    <property type="project" value="TreeGrafter"/>
</dbReference>
<accession>A0A2H9TFH2</accession>
<dbReference type="Pfam" id="PF04676">
    <property type="entry name" value="CwfJ_C_2"/>
    <property type="match status" value="1"/>
</dbReference>
<dbReference type="Pfam" id="PF04677">
    <property type="entry name" value="CwfJ_C_1"/>
    <property type="match status" value="1"/>
</dbReference>
<keyword evidence="6" id="KW-1185">Reference proteome</keyword>
<reference evidence="5 6" key="1">
    <citation type="submission" date="2016-10" db="EMBL/GenBank/DDBJ databases">
        <title>The genome of Paramicrosporidium saccamoebae is the missing link in understanding Cryptomycota and Microsporidia evolution.</title>
        <authorList>
            <person name="Quandt C.A."/>
            <person name="Beaudet D."/>
            <person name="Corsaro D."/>
            <person name="Michel R."/>
            <person name="Corradi N."/>
            <person name="James T."/>
        </authorList>
    </citation>
    <scope>NUCLEOTIDE SEQUENCE [LARGE SCALE GENOMIC DNA]</scope>
    <source>
        <strain evidence="5 6">KSL3</strain>
    </source>
</reference>
<evidence type="ECO:0000256" key="1">
    <source>
        <dbReference type="ARBA" id="ARBA00006795"/>
    </source>
</evidence>
<feature type="compositionally biased region" description="Basic and acidic residues" evidence="2">
    <location>
        <begin position="1"/>
        <end position="15"/>
    </location>
</feature>
<name>A0A2H9TFH2_9FUNG</name>
<evidence type="ECO:0000256" key="2">
    <source>
        <dbReference type="SAM" id="MobiDB-lite"/>
    </source>
</evidence>
<sequence length="407" mass="46651">MKRQEWMLEGTRDDPLGGLFSGKKEKEPASKAPKVSTRELNPYYKEGGSGLPPGAELLTRGRFAKPTDLNTETKDETMNKLVARKVRAEIAGDDELAADIEAQIKRSTTPHESTPGPTNDIQKLVMEERQSYQRGYDREIAQKISKQGRFSNIEDFSDAFHAGDRRPSNRDAIQEEKKRATMRNQLKLEKIQTQCELCFESTTINMSLVLAIGNLVYLSLPHTDCIDPFHCRITPIQHASSFLQCDDDTWDEVRNFKKCLLQLAATINRTVVFLETANRPDGPFHTHIDAIFLKQNTTDPKSYFRKALMECDEEWSSNKRVIDTAEKGGLRKSIPRDFAYCYADFRLDQGFAHVIEDSRRVRYDFLLDLAANLMGLQRHQWKGQGASMDGKFRKLYEPFDWTAMLHQ</sequence>
<dbReference type="EMBL" id="MTSL01000218">
    <property type="protein sequence ID" value="PJF16538.1"/>
    <property type="molecule type" value="Genomic_DNA"/>
</dbReference>
<evidence type="ECO:0000313" key="6">
    <source>
        <dbReference type="Proteomes" id="UP000240830"/>
    </source>
</evidence>
<dbReference type="OrthoDB" id="2113965at2759"/>
<protein>
    <submittedName>
        <fullName evidence="5">Cwf19-like-1 domain-containing protein</fullName>
    </submittedName>
</protein>
<dbReference type="AlphaFoldDB" id="A0A2H9TFH2"/>
<feature type="domain" description="Cwf19-like C-terminal" evidence="4">
    <location>
        <begin position="184"/>
        <end position="299"/>
    </location>
</feature>
<dbReference type="STRING" id="1246581.A0A2H9TFH2"/>
<feature type="region of interest" description="Disordered" evidence="2">
    <location>
        <begin position="1"/>
        <end position="57"/>
    </location>
</feature>
<dbReference type="InterPro" id="IPR040194">
    <property type="entry name" value="Cwf19-like"/>
</dbReference>
<proteinExistence type="inferred from homology"/>
<evidence type="ECO:0000259" key="3">
    <source>
        <dbReference type="Pfam" id="PF04676"/>
    </source>
</evidence>
<dbReference type="PANTHER" id="PTHR12072">
    <property type="entry name" value="CWF19, CELL CYCLE CONTROL PROTEIN"/>
    <property type="match status" value="1"/>
</dbReference>